<dbReference type="OrthoDB" id="7068047at2"/>
<organism evidence="1 2">
    <name type="scientific">Pigmentiphaga aceris</name>
    <dbReference type="NCBI Taxonomy" id="1940612"/>
    <lineage>
        <taxon>Bacteria</taxon>
        <taxon>Pseudomonadati</taxon>
        <taxon>Pseudomonadota</taxon>
        <taxon>Betaproteobacteria</taxon>
        <taxon>Burkholderiales</taxon>
        <taxon>Alcaligenaceae</taxon>
        <taxon>Pigmentiphaga</taxon>
    </lineage>
</organism>
<dbReference type="KEGG" id="pacr:FXN63_05495"/>
<sequence>MTYRMKLGIALLVVGLGGVVAAQSPAKPVRIRGEIAAVTADSLTVKRRSGDTVVVTLNPELTVSAVKNVPLAEVKPNTYVGVASMAGEGNKRTAIEVLVFPEAGRGTGEGHFDWDLGNNSMMTNANVDTAVQGVNGRTLTLSYKGGTQEITVPEDAPVVTIIPATKADLVAGKKVFVVGTPTGRDDNFRANRVVVEKDGVAPPM</sequence>
<dbReference type="Proteomes" id="UP000325161">
    <property type="component" value="Chromosome"/>
</dbReference>
<evidence type="ECO:0008006" key="3">
    <source>
        <dbReference type="Google" id="ProtNLM"/>
    </source>
</evidence>
<evidence type="ECO:0000313" key="2">
    <source>
        <dbReference type="Proteomes" id="UP000325161"/>
    </source>
</evidence>
<accession>A0A5C0AUG5</accession>
<evidence type="ECO:0000313" key="1">
    <source>
        <dbReference type="EMBL" id="QEI05356.1"/>
    </source>
</evidence>
<reference evidence="1 2" key="1">
    <citation type="submission" date="2019-08" db="EMBL/GenBank/DDBJ databases">
        <title>Amphibian skin-associated Pigmentiphaga: genome sequence and occurrence across geography and hosts.</title>
        <authorList>
            <person name="Bletz M.C."/>
            <person name="Bunk B."/>
            <person name="Sproeer C."/>
            <person name="Biwer P."/>
            <person name="Reiter S."/>
            <person name="Rabemananjara F.C.E."/>
            <person name="Schulz S."/>
            <person name="Overmann J."/>
            <person name="Vences M."/>
        </authorList>
    </citation>
    <scope>NUCLEOTIDE SEQUENCE [LARGE SCALE GENOMIC DNA]</scope>
    <source>
        <strain evidence="1 2">Mada1488</strain>
    </source>
</reference>
<keyword evidence="2" id="KW-1185">Reference proteome</keyword>
<protein>
    <recommendedName>
        <fullName evidence="3">DUF5666 domain-containing protein</fullName>
    </recommendedName>
</protein>
<dbReference type="EMBL" id="CP043046">
    <property type="protein sequence ID" value="QEI05356.1"/>
    <property type="molecule type" value="Genomic_DNA"/>
</dbReference>
<name>A0A5C0AUG5_9BURK</name>
<dbReference type="AlphaFoldDB" id="A0A5C0AUG5"/>
<dbReference type="RefSeq" id="WP_148813510.1">
    <property type="nucleotide sequence ID" value="NZ_CP043046.1"/>
</dbReference>
<proteinExistence type="predicted"/>
<gene>
    <name evidence="1" type="ORF">FXN63_05495</name>
</gene>